<dbReference type="InParanoid" id="G4Z9J2"/>
<reference evidence="1 2" key="1">
    <citation type="journal article" date="2006" name="Science">
        <title>Phytophthora genome sequences uncover evolutionary origins and mechanisms of pathogenesis.</title>
        <authorList>
            <person name="Tyler B.M."/>
            <person name="Tripathy S."/>
            <person name="Zhang X."/>
            <person name="Dehal P."/>
            <person name="Jiang R.H."/>
            <person name="Aerts A."/>
            <person name="Arredondo F.D."/>
            <person name="Baxter L."/>
            <person name="Bensasson D."/>
            <person name="Beynon J.L."/>
            <person name="Chapman J."/>
            <person name="Damasceno C.M."/>
            <person name="Dorrance A.E."/>
            <person name="Dou D."/>
            <person name="Dickerman A.W."/>
            <person name="Dubchak I.L."/>
            <person name="Garbelotto M."/>
            <person name="Gijzen M."/>
            <person name="Gordon S.G."/>
            <person name="Govers F."/>
            <person name="Grunwald N.J."/>
            <person name="Huang W."/>
            <person name="Ivors K.L."/>
            <person name="Jones R.W."/>
            <person name="Kamoun S."/>
            <person name="Krampis K."/>
            <person name="Lamour K.H."/>
            <person name="Lee M.K."/>
            <person name="McDonald W.H."/>
            <person name="Medina M."/>
            <person name="Meijer H.J."/>
            <person name="Nordberg E.K."/>
            <person name="Maclean D.J."/>
            <person name="Ospina-Giraldo M.D."/>
            <person name="Morris P.F."/>
            <person name="Phuntumart V."/>
            <person name="Putnam N.H."/>
            <person name="Rash S."/>
            <person name="Rose J.K."/>
            <person name="Sakihama Y."/>
            <person name="Salamov A.A."/>
            <person name="Savidor A."/>
            <person name="Scheuring C.F."/>
            <person name="Smith B.M."/>
            <person name="Sobral B.W."/>
            <person name="Terry A."/>
            <person name="Torto-Alalibo T.A."/>
            <person name="Win J."/>
            <person name="Xu Z."/>
            <person name="Zhang H."/>
            <person name="Grigoriev I.V."/>
            <person name="Rokhsar D.S."/>
            <person name="Boore J.L."/>
        </authorList>
    </citation>
    <scope>NUCLEOTIDE SEQUENCE [LARGE SCALE GENOMIC DNA]</scope>
    <source>
        <strain evidence="1 2">P6497</strain>
    </source>
</reference>
<accession>G4Z9J2</accession>
<dbReference type="EMBL" id="JH159153">
    <property type="protein sequence ID" value="EGZ22624.1"/>
    <property type="molecule type" value="Genomic_DNA"/>
</dbReference>
<dbReference type="AlphaFoldDB" id="G4Z9J2"/>
<dbReference type="RefSeq" id="XP_009525341.1">
    <property type="nucleotide sequence ID" value="XM_009527046.1"/>
</dbReference>
<organism evidence="1 2">
    <name type="scientific">Phytophthora sojae (strain P6497)</name>
    <name type="common">Soybean stem and root rot agent</name>
    <name type="synonym">Phytophthora megasperma f. sp. glycines</name>
    <dbReference type="NCBI Taxonomy" id="1094619"/>
    <lineage>
        <taxon>Eukaryota</taxon>
        <taxon>Sar</taxon>
        <taxon>Stramenopiles</taxon>
        <taxon>Oomycota</taxon>
        <taxon>Peronosporomycetes</taxon>
        <taxon>Peronosporales</taxon>
        <taxon>Peronosporaceae</taxon>
        <taxon>Phytophthora</taxon>
    </lineage>
</organism>
<keyword evidence="2" id="KW-1185">Reference proteome</keyword>
<evidence type="ECO:0000313" key="1">
    <source>
        <dbReference type="EMBL" id="EGZ22624.1"/>
    </source>
</evidence>
<dbReference type="KEGG" id="psoj:PHYSODRAFT_299814"/>
<dbReference type="Gene3D" id="1.25.40.20">
    <property type="entry name" value="Ankyrin repeat-containing domain"/>
    <property type="match status" value="1"/>
</dbReference>
<sequence>MGCTAFERHSTFSLDKKKNSMEVAPLLVVRLALRDKLKFNVPDGVGIAISDLLVEDMPLSRGCQLSHPGSTLLLEFIWSRGLRILESDNWSPARLLQVEPHYFRWELTQAMAAAVRHGDMNHFEWILDRYSGCPVYQEVLNETCREGGLEILQLLERADNTGGLQWGNLLLNWAVDCGHWDLIHWVESRLPHRAARGLTSAFQQSYFEETKRLTAHGYEMHASIDESPAYYEETWPTCKEIVRYLLPRIYGQLNTEQLIGAALHTAAEADDLEFIRWLIDRPVESPQLVYRPAFVLRL</sequence>
<dbReference type="InterPro" id="IPR036770">
    <property type="entry name" value="Ankyrin_rpt-contain_sf"/>
</dbReference>
<evidence type="ECO:0000313" key="2">
    <source>
        <dbReference type="Proteomes" id="UP000002640"/>
    </source>
</evidence>
<name>G4Z9J2_PHYSP</name>
<evidence type="ECO:0008006" key="3">
    <source>
        <dbReference type="Google" id="ProtNLM"/>
    </source>
</evidence>
<protein>
    <recommendedName>
        <fullName evidence="3">Ankyrin repeat-containing domain</fullName>
    </recommendedName>
</protein>
<dbReference type="SUPFAM" id="SSF48403">
    <property type="entry name" value="Ankyrin repeat"/>
    <property type="match status" value="1"/>
</dbReference>
<proteinExistence type="predicted"/>
<gene>
    <name evidence="1" type="ORF">PHYSODRAFT_299814</name>
</gene>
<dbReference type="SMR" id="G4Z9J2"/>
<dbReference type="Proteomes" id="UP000002640">
    <property type="component" value="Unassembled WGS sequence"/>
</dbReference>
<dbReference type="GeneID" id="20641793"/>